<keyword evidence="2" id="KW-1185">Reference proteome</keyword>
<reference evidence="2" key="1">
    <citation type="submission" date="2016-05" db="EMBL/GenBank/DDBJ databases">
        <authorList>
            <person name="Liu B."/>
            <person name="Wang J."/>
            <person name="Zhu Y."/>
            <person name="Liu G."/>
            <person name="Chen Q."/>
            <person name="Chen Z."/>
            <person name="Lan J."/>
            <person name="Che J."/>
            <person name="Ge C."/>
            <person name="Shi H."/>
            <person name="Pan Z."/>
            <person name="Liu X."/>
        </authorList>
    </citation>
    <scope>NUCLEOTIDE SEQUENCE [LARGE SCALE GENOMIC DNA]</scope>
    <source>
        <strain evidence="2">FJAT-27215</strain>
    </source>
</reference>
<evidence type="ECO:0000313" key="1">
    <source>
        <dbReference type="EMBL" id="OCA92568.1"/>
    </source>
</evidence>
<dbReference type="AlphaFoldDB" id="A0A1B9B905"/>
<dbReference type="RefSeq" id="WP_065409056.1">
    <property type="nucleotide sequence ID" value="NZ_MAYT01000001.1"/>
</dbReference>
<gene>
    <name evidence="1" type="ORF">A8F95_02400</name>
</gene>
<dbReference type="EMBL" id="MAYT01000001">
    <property type="protein sequence ID" value="OCA92568.1"/>
    <property type="molecule type" value="Genomic_DNA"/>
</dbReference>
<evidence type="ECO:0000313" key="2">
    <source>
        <dbReference type="Proteomes" id="UP000092578"/>
    </source>
</evidence>
<sequence length="137" mass="15911">MSLASYIGCNKKIPISDEDSSDLIIIGDCFSNKYNQLNVKKYQLSTPYVYEVSSHWGIEISEYVNKRTCAESKKKLMRLCEIMDGHLEKGDFFELYSCWVGEEADKREGELVLQFTSFDIDQIEIPEKTLVRFEKNN</sequence>
<proteinExistence type="predicted"/>
<name>A0A1B9B905_9BACI</name>
<protein>
    <submittedName>
        <fullName evidence="1">Uncharacterized protein</fullName>
    </submittedName>
</protein>
<organism evidence="1 2">
    <name type="scientific">Pseudobacillus wudalianchiensis</name>
    <dbReference type="NCBI Taxonomy" id="1743143"/>
    <lineage>
        <taxon>Bacteria</taxon>
        <taxon>Bacillati</taxon>
        <taxon>Bacillota</taxon>
        <taxon>Bacilli</taxon>
        <taxon>Bacillales</taxon>
        <taxon>Bacillaceae</taxon>
        <taxon>Pseudobacillus</taxon>
    </lineage>
</organism>
<comment type="caution">
    <text evidence="1">The sequence shown here is derived from an EMBL/GenBank/DDBJ whole genome shotgun (WGS) entry which is preliminary data.</text>
</comment>
<accession>A0A1B9B905</accession>
<dbReference type="Proteomes" id="UP000092578">
    <property type="component" value="Unassembled WGS sequence"/>
</dbReference>